<protein>
    <recommendedName>
        <fullName evidence="3">Transposase</fullName>
    </recommendedName>
</protein>
<dbReference type="InterPro" id="IPR018790">
    <property type="entry name" value="DUF2358"/>
</dbReference>
<comment type="caution">
    <text evidence="1">The sequence shown here is derived from an EMBL/GenBank/DDBJ whole genome shotgun (WGS) entry which is preliminary data.</text>
</comment>
<keyword evidence="2" id="KW-1185">Reference proteome</keyword>
<dbReference type="Proteomes" id="UP001465755">
    <property type="component" value="Unassembled WGS sequence"/>
</dbReference>
<proteinExistence type="predicted"/>
<dbReference type="AlphaFoldDB" id="A0AAW1P5X2"/>
<evidence type="ECO:0000313" key="1">
    <source>
        <dbReference type="EMBL" id="KAK9803697.1"/>
    </source>
</evidence>
<dbReference type="PANTHER" id="PTHR31094">
    <property type="entry name" value="RIKEN CDNA 2310061I04 GENE"/>
    <property type="match status" value="1"/>
</dbReference>
<dbReference type="PANTHER" id="PTHR31094:SF2">
    <property type="entry name" value="RIKEN CDNA 2310061I04 GENE"/>
    <property type="match status" value="1"/>
</dbReference>
<sequence>MPLSLHQLGAPVHAGQRQLPSPRFTAAQELQTQIIHQLDRTSSNSRAASSGCLSQTPTCSPASALLMPFQQSLASPQEAIEQTYLLSAVAEPPNKFSKEQLEYNLQFGHALRTLREDIPLFFRQAPCLDIFTDDVVFVDGIGPRLGLRPGTVHGKSKYSRHLWALRLLATVVFCQSEVEEMVRLRANVARVAGVA</sequence>
<accession>A0AAW1P5X2</accession>
<dbReference type="Pfam" id="PF10184">
    <property type="entry name" value="DUF2358"/>
    <property type="match status" value="1"/>
</dbReference>
<gene>
    <name evidence="1" type="ORF">WJX73_002346</name>
</gene>
<organism evidence="1 2">
    <name type="scientific">Symbiochloris irregularis</name>
    <dbReference type="NCBI Taxonomy" id="706552"/>
    <lineage>
        <taxon>Eukaryota</taxon>
        <taxon>Viridiplantae</taxon>
        <taxon>Chlorophyta</taxon>
        <taxon>core chlorophytes</taxon>
        <taxon>Trebouxiophyceae</taxon>
        <taxon>Trebouxiales</taxon>
        <taxon>Trebouxiaceae</taxon>
        <taxon>Symbiochloris</taxon>
    </lineage>
</organism>
<evidence type="ECO:0000313" key="2">
    <source>
        <dbReference type="Proteomes" id="UP001465755"/>
    </source>
</evidence>
<name>A0AAW1P5X2_9CHLO</name>
<reference evidence="1 2" key="1">
    <citation type="journal article" date="2024" name="Nat. Commun.">
        <title>Phylogenomics reveals the evolutionary origins of lichenization in chlorophyte algae.</title>
        <authorList>
            <person name="Puginier C."/>
            <person name="Libourel C."/>
            <person name="Otte J."/>
            <person name="Skaloud P."/>
            <person name="Haon M."/>
            <person name="Grisel S."/>
            <person name="Petersen M."/>
            <person name="Berrin J.G."/>
            <person name="Delaux P.M."/>
            <person name="Dal Grande F."/>
            <person name="Keller J."/>
        </authorList>
    </citation>
    <scope>NUCLEOTIDE SEQUENCE [LARGE SCALE GENOMIC DNA]</scope>
    <source>
        <strain evidence="1 2">SAG 2036</strain>
    </source>
</reference>
<dbReference type="EMBL" id="JALJOQ010000057">
    <property type="protein sequence ID" value="KAK9803697.1"/>
    <property type="molecule type" value="Genomic_DNA"/>
</dbReference>
<evidence type="ECO:0008006" key="3">
    <source>
        <dbReference type="Google" id="ProtNLM"/>
    </source>
</evidence>